<proteinExistence type="predicted"/>
<comment type="caution">
    <text evidence="3">The sequence shown here is derived from an EMBL/GenBank/DDBJ whole genome shotgun (WGS) entry which is preliminary data.</text>
</comment>
<dbReference type="Proteomes" id="UP000237000">
    <property type="component" value="Unassembled WGS sequence"/>
</dbReference>
<feature type="transmembrane region" description="Helical" evidence="2">
    <location>
        <begin position="59"/>
        <end position="80"/>
    </location>
</feature>
<gene>
    <name evidence="3" type="ORF">TorRG33x02_104260</name>
</gene>
<keyword evidence="2" id="KW-0472">Membrane</keyword>
<keyword evidence="4" id="KW-1185">Reference proteome</keyword>
<evidence type="ECO:0000313" key="4">
    <source>
        <dbReference type="Proteomes" id="UP000237000"/>
    </source>
</evidence>
<accession>A0A2P5F7D7</accession>
<feature type="region of interest" description="Disordered" evidence="1">
    <location>
        <begin position="100"/>
        <end position="143"/>
    </location>
</feature>
<name>A0A2P5F7D7_TREOI</name>
<evidence type="ECO:0000256" key="2">
    <source>
        <dbReference type="SAM" id="Phobius"/>
    </source>
</evidence>
<dbReference type="AlphaFoldDB" id="A0A2P5F7D7"/>
<protein>
    <submittedName>
        <fullName evidence="3">Uncharacterized protein</fullName>
    </submittedName>
</protein>
<feature type="compositionally biased region" description="Basic residues" evidence="1">
    <location>
        <begin position="119"/>
        <end position="132"/>
    </location>
</feature>
<reference evidence="4" key="1">
    <citation type="submission" date="2016-06" db="EMBL/GenBank/DDBJ databases">
        <title>Parallel loss of symbiosis genes in relatives of nitrogen-fixing non-legume Parasponia.</title>
        <authorList>
            <person name="Van Velzen R."/>
            <person name="Holmer R."/>
            <person name="Bu F."/>
            <person name="Rutten L."/>
            <person name="Van Zeijl A."/>
            <person name="Liu W."/>
            <person name="Santuari L."/>
            <person name="Cao Q."/>
            <person name="Sharma T."/>
            <person name="Shen D."/>
            <person name="Roswanjaya Y."/>
            <person name="Wardhani T."/>
            <person name="Kalhor M.S."/>
            <person name="Jansen J."/>
            <person name="Van den Hoogen J."/>
            <person name="Gungor B."/>
            <person name="Hartog M."/>
            <person name="Hontelez J."/>
            <person name="Verver J."/>
            <person name="Yang W.-C."/>
            <person name="Schijlen E."/>
            <person name="Repin R."/>
            <person name="Schilthuizen M."/>
            <person name="Schranz E."/>
            <person name="Heidstra R."/>
            <person name="Miyata K."/>
            <person name="Fedorova E."/>
            <person name="Kohlen W."/>
            <person name="Bisseling T."/>
            <person name="Smit S."/>
            <person name="Geurts R."/>
        </authorList>
    </citation>
    <scope>NUCLEOTIDE SEQUENCE [LARGE SCALE GENOMIC DNA]</scope>
    <source>
        <strain evidence="4">cv. RG33-2</strain>
    </source>
</reference>
<evidence type="ECO:0000313" key="3">
    <source>
        <dbReference type="EMBL" id="PON93723.1"/>
    </source>
</evidence>
<dbReference type="InParanoid" id="A0A2P5F7D7"/>
<dbReference type="EMBL" id="JXTC01000056">
    <property type="protein sequence ID" value="PON93723.1"/>
    <property type="molecule type" value="Genomic_DNA"/>
</dbReference>
<keyword evidence="2" id="KW-0812">Transmembrane</keyword>
<organism evidence="3 4">
    <name type="scientific">Trema orientale</name>
    <name type="common">Charcoal tree</name>
    <name type="synonym">Celtis orientalis</name>
    <dbReference type="NCBI Taxonomy" id="63057"/>
    <lineage>
        <taxon>Eukaryota</taxon>
        <taxon>Viridiplantae</taxon>
        <taxon>Streptophyta</taxon>
        <taxon>Embryophyta</taxon>
        <taxon>Tracheophyta</taxon>
        <taxon>Spermatophyta</taxon>
        <taxon>Magnoliopsida</taxon>
        <taxon>eudicotyledons</taxon>
        <taxon>Gunneridae</taxon>
        <taxon>Pentapetalae</taxon>
        <taxon>rosids</taxon>
        <taxon>fabids</taxon>
        <taxon>Rosales</taxon>
        <taxon>Cannabaceae</taxon>
        <taxon>Trema</taxon>
    </lineage>
</organism>
<keyword evidence="2" id="KW-1133">Transmembrane helix</keyword>
<sequence>MLRRHCRREPSTRHLLFRPVSRRRSRHRRDFLRLLLYVVISSGIASDETVVALSPIHRFLLLLHLLLLLLLLLIMIVLHLQLLQLMQLPLNLNRVNGRVRPDNPIHPSPNLKLRSLNQRLRHRRRRRRRRRNPNSSSDPLLETEQEVDVVRARGFRGRFGSMTRHQIQSIDELVTIGGRTVRHETAGGRVDHHGEEEQPHPGGLGGGAVEAVVLVHHVLEVVVVGDGDQGVEVLPGELVLERHVALAEGGELGDHGGELDGPVDGEDLGLASDVAELVVVGTGEDLTAIAAHELGLVALVSRRRRLIVPRRRVLELDLSGTGRRVARVGVRAVREILHG</sequence>
<evidence type="ECO:0000256" key="1">
    <source>
        <dbReference type="SAM" id="MobiDB-lite"/>
    </source>
</evidence>
<dbReference type="OrthoDB" id="10536737at2759"/>